<feature type="signal peptide" evidence="1">
    <location>
        <begin position="1"/>
        <end position="27"/>
    </location>
</feature>
<evidence type="ECO:0000313" key="4">
    <source>
        <dbReference type="Proteomes" id="UP001595816"/>
    </source>
</evidence>
<keyword evidence="3" id="KW-0378">Hydrolase</keyword>
<dbReference type="Gene3D" id="3.40.50.1110">
    <property type="entry name" value="SGNH hydrolase"/>
    <property type="match status" value="1"/>
</dbReference>
<dbReference type="Proteomes" id="UP001595816">
    <property type="component" value="Unassembled WGS sequence"/>
</dbReference>
<keyword evidence="1" id="KW-0732">Signal</keyword>
<dbReference type="SUPFAM" id="SSF52266">
    <property type="entry name" value="SGNH hydrolase"/>
    <property type="match status" value="1"/>
</dbReference>
<dbReference type="PANTHER" id="PTHR43784">
    <property type="entry name" value="GDSL-LIKE LIPASE/ACYLHYDROLASE, PUTATIVE (AFU_ORTHOLOGUE AFUA_2G00820)-RELATED"/>
    <property type="match status" value="1"/>
</dbReference>
<evidence type="ECO:0000256" key="1">
    <source>
        <dbReference type="SAM" id="SignalP"/>
    </source>
</evidence>
<reference evidence="4" key="1">
    <citation type="journal article" date="2019" name="Int. J. Syst. Evol. Microbiol.">
        <title>The Global Catalogue of Microorganisms (GCM) 10K type strain sequencing project: providing services to taxonomists for standard genome sequencing and annotation.</title>
        <authorList>
            <consortium name="The Broad Institute Genomics Platform"/>
            <consortium name="The Broad Institute Genome Sequencing Center for Infectious Disease"/>
            <person name="Wu L."/>
            <person name="Ma J."/>
        </authorList>
    </citation>
    <scope>NUCLEOTIDE SEQUENCE [LARGE SCALE GENOMIC DNA]</scope>
    <source>
        <strain evidence="4">CGMCC 4.7289</strain>
    </source>
</reference>
<evidence type="ECO:0000313" key="3">
    <source>
        <dbReference type="EMBL" id="MFC4133579.1"/>
    </source>
</evidence>
<dbReference type="InterPro" id="IPR053140">
    <property type="entry name" value="GDSL_Rv0518-like"/>
</dbReference>
<feature type="chain" id="PRO_5045849743" evidence="1">
    <location>
        <begin position="28"/>
        <end position="417"/>
    </location>
</feature>
<dbReference type="GO" id="GO:0016787">
    <property type="term" value="F:hydrolase activity"/>
    <property type="evidence" value="ECO:0007669"/>
    <property type="project" value="UniProtKB-KW"/>
</dbReference>
<organism evidence="3 4">
    <name type="scientific">Hamadaea flava</name>
    <dbReference type="NCBI Taxonomy" id="1742688"/>
    <lineage>
        <taxon>Bacteria</taxon>
        <taxon>Bacillati</taxon>
        <taxon>Actinomycetota</taxon>
        <taxon>Actinomycetes</taxon>
        <taxon>Micromonosporales</taxon>
        <taxon>Micromonosporaceae</taxon>
        <taxon>Hamadaea</taxon>
    </lineage>
</organism>
<name>A0ABV8LSS4_9ACTN</name>
<comment type="caution">
    <text evidence="3">The sequence shown here is derived from an EMBL/GenBank/DDBJ whole genome shotgun (WGS) entry which is preliminary data.</text>
</comment>
<gene>
    <name evidence="3" type="ORF">ACFOZ4_23470</name>
</gene>
<accession>A0ABV8LSS4</accession>
<dbReference type="CDD" id="cd01830">
    <property type="entry name" value="XynE_like"/>
    <property type="match status" value="1"/>
</dbReference>
<keyword evidence="4" id="KW-1185">Reference proteome</keyword>
<evidence type="ECO:0000259" key="2">
    <source>
        <dbReference type="Pfam" id="PF13472"/>
    </source>
</evidence>
<dbReference type="RefSeq" id="WP_253762371.1">
    <property type="nucleotide sequence ID" value="NZ_JAMZDZ010000001.1"/>
</dbReference>
<dbReference type="InterPro" id="IPR036514">
    <property type="entry name" value="SGNH_hydro_sf"/>
</dbReference>
<protein>
    <submittedName>
        <fullName evidence="3">SGNH/GDSL hydrolase family protein</fullName>
    </submittedName>
</protein>
<dbReference type="Pfam" id="PF13472">
    <property type="entry name" value="Lipase_GDSL_2"/>
    <property type="match status" value="1"/>
</dbReference>
<feature type="domain" description="SGNH hydrolase-type esterase" evidence="2">
    <location>
        <begin position="219"/>
        <end position="403"/>
    </location>
</feature>
<sequence length="417" mass="43437">MNIPRLTALRPLLCASVLILSTAGWYADANADTGAASPATVAPGDPPGLHAVTTWAAGVQSTTGPTTGQTVRNIIHTSVGGVGLRLTLSNVEGDAPVVFDAAFVGIPAQGAALVAGSNRRLTFGGRSEVTIPPGAAVLSDPLPGRVPAGHDLAVSVHIAAMGQVATGHNMYRTQTSYLSTPGDHATDESPQAFTTPITRWFWLAAAQVDPVPQVGTLVAFGDSITDGYGSSVDANHRWPDFLAQRILAEPPPLQLGVANVGISGNELLRDGKGASALARFDRDVLDQPGVRTVILMEGGNDIGANNATAEQLIAGERELIARAHAYGVCILGATQTPMEGSGYYSAQHEAVRVEFNAWIRGSGEFDAVIDFDAVTRDPQRPTRFLPAFDGAGHLHPNDAGYQAMADAIPLSDLSCSR</sequence>
<dbReference type="InterPro" id="IPR013830">
    <property type="entry name" value="SGNH_hydro"/>
</dbReference>
<dbReference type="EMBL" id="JBHSAY010000012">
    <property type="protein sequence ID" value="MFC4133579.1"/>
    <property type="molecule type" value="Genomic_DNA"/>
</dbReference>
<dbReference type="PANTHER" id="PTHR43784:SF2">
    <property type="entry name" value="GDSL-LIKE LIPASE_ACYLHYDROLASE, PUTATIVE (AFU_ORTHOLOGUE AFUA_2G00820)-RELATED"/>
    <property type="match status" value="1"/>
</dbReference>
<proteinExistence type="predicted"/>